<evidence type="ECO:0000256" key="1">
    <source>
        <dbReference type="SAM" id="MobiDB-lite"/>
    </source>
</evidence>
<dbReference type="Proteomes" id="UP000828390">
    <property type="component" value="Unassembled WGS sequence"/>
</dbReference>
<name>A0A9D4SCK2_DREPO</name>
<feature type="region of interest" description="Disordered" evidence="1">
    <location>
        <begin position="50"/>
        <end position="72"/>
    </location>
</feature>
<gene>
    <name evidence="2" type="ORF">DPMN_022720</name>
</gene>
<feature type="region of interest" description="Disordered" evidence="1">
    <location>
        <begin position="1"/>
        <end position="25"/>
    </location>
</feature>
<sequence length="110" mass="11779">MPATASATAPKMPNHPDVPLANRRRFGLGLSTASATAPNPETYVLHEDLPIMSGTDGHGAAHATDTDPESGSALLEGRRLKTRQPEFLDVQPPQKLHQTRTTITQTMTSP</sequence>
<comment type="caution">
    <text evidence="2">The sequence shown here is derived from an EMBL/GenBank/DDBJ whole genome shotgun (WGS) entry which is preliminary data.</text>
</comment>
<dbReference type="AlphaFoldDB" id="A0A9D4SCK2"/>
<reference evidence="2" key="2">
    <citation type="submission" date="2020-11" db="EMBL/GenBank/DDBJ databases">
        <authorList>
            <person name="McCartney M.A."/>
            <person name="Auch B."/>
            <person name="Kono T."/>
            <person name="Mallez S."/>
            <person name="Becker A."/>
            <person name="Gohl D.M."/>
            <person name="Silverstein K.A.T."/>
            <person name="Koren S."/>
            <person name="Bechman K.B."/>
            <person name="Herman A."/>
            <person name="Abrahante J.E."/>
            <person name="Garbe J."/>
        </authorList>
    </citation>
    <scope>NUCLEOTIDE SEQUENCE</scope>
    <source>
        <strain evidence="2">Duluth1</strain>
        <tissue evidence="2">Whole animal</tissue>
    </source>
</reference>
<evidence type="ECO:0000313" key="2">
    <source>
        <dbReference type="EMBL" id="KAH3898487.1"/>
    </source>
</evidence>
<evidence type="ECO:0000313" key="3">
    <source>
        <dbReference type="Proteomes" id="UP000828390"/>
    </source>
</evidence>
<keyword evidence="3" id="KW-1185">Reference proteome</keyword>
<protein>
    <submittedName>
        <fullName evidence="2">Uncharacterized protein</fullName>
    </submittedName>
</protein>
<reference evidence="2" key="1">
    <citation type="journal article" date="2019" name="bioRxiv">
        <title>The Genome of the Zebra Mussel, Dreissena polymorpha: A Resource for Invasive Species Research.</title>
        <authorList>
            <person name="McCartney M.A."/>
            <person name="Auch B."/>
            <person name="Kono T."/>
            <person name="Mallez S."/>
            <person name="Zhang Y."/>
            <person name="Obille A."/>
            <person name="Becker A."/>
            <person name="Abrahante J.E."/>
            <person name="Garbe J."/>
            <person name="Badalamenti J.P."/>
            <person name="Herman A."/>
            <person name="Mangelson H."/>
            <person name="Liachko I."/>
            <person name="Sullivan S."/>
            <person name="Sone E.D."/>
            <person name="Koren S."/>
            <person name="Silverstein K.A.T."/>
            <person name="Beckman K.B."/>
            <person name="Gohl D.M."/>
        </authorList>
    </citation>
    <scope>NUCLEOTIDE SEQUENCE</scope>
    <source>
        <strain evidence="2">Duluth1</strain>
        <tissue evidence="2">Whole animal</tissue>
    </source>
</reference>
<organism evidence="2 3">
    <name type="scientific">Dreissena polymorpha</name>
    <name type="common">Zebra mussel</name>
    <name type="synonym">Mytilus polymorpha</name>
    <dbReference type="NCBI Taxonomy" id="45954"/>
    <lineage>
        <taxon>Eukaryota</taxon>
        <taxon>Metazoa</taxon>
        <taxon>Spiralia</taxon>
        <taxon>Lophotrochozoa</taxon>
        <taxon>Mollusca</taxon>
        <taxon>Bivalvia</taxon>
        <taxon>Autobranchia</taxon>
        <taxon>Heteroconchia</taxon>
        <taxon>Euheterodonta</taxon>
        <taxon>Imparidentia</taxon>
        <taxon>Neoheterodontei</taxon>
        <taxon>Myida</taxon>
        <taxon>Dreissenoidea</taxon>
        <taxon>Dreissenidae</taxon>
        <taxon>Dreissena</taxon>
    </lineage>
</organism>
<proteinExistence type="predicted"/>
<accession>A0A9D4SCK2</accession>
<dbReference type="EMBL" id="JAIWYP010000001">
    <property type="protein sequence ID" value="KAH3898487.1"/>
    <property type="molecule type" value="Genomic_DNA"/>
</dbReference>